<feature type="domain" description="Retrotransposon gag" evidence="1">
    <location>
        <begin position="293"/>
        <end position="343"/>
    </location>
</feature>
<sequence>MEFTPTTEGPSTKTCGRCCTDFDRSIHFLYIKGKDGSGHHCCPDCAAHYQLKRAEAGGEPGRTLGTPVGLGSMINLDFTKVASRSHGMDVNSRQALVRASLAAQHGEQSFPRQHIGVAHAASSNMPPPTMPMSAGSSAGSISQAIGYTPNHAFHAHHRSKMLASTLAPQHQVMIRIALHHVKNEGKSGTELVGIAELTSQLAEIQANPPVATPSVEKKFNKKVEVVADPGAFEGDRARFAEWWIKLQIWVKANWEAFADDFEVSTAVLSRLKGPVAGRYAQVRLQECYTAGVWPTWDDLKKEIEKYFKPQAERDWARQQIRSFKQGNLRTDDYVTRFLALSIQGGLGNEHAVELLERNVNPRIAEQIYLQDTRSDDLALAAEEVRRRLPWSVAPARQTLGCLILVKQK</sequence>
<gene>
    <name evidence="2" type="ORF">SERLA73DRAFT_155815</name>
</gene>
<name>F8QBK2_SERL3</name>
<dbReference type="eggNOG" id="ENOG502QPP5">
    <property type="taxonomic scope" value="Eukaryota"/>
</dbReference>
<dbReference type="Proteomes" id="UP000008063">
    <property type="component" value="Unassembled WGS sequence"/>
</dbReference>
<dbReference type="Pfam" id="PF03732">
    <property type="entry name" value="Retrotrans_gag"/>
    <property type="match status" value="1"/>
</dbReference>
<evidence type="ECO:0000313" key="3">
    <source>
        <dbReference type="Proteomes" id="UP000008063"/>
    </source>
</evidence>
<proteinExistence type="predicted"/>
<keyword evidence="3" id="KW-1185">Reference proteome</keyword>
<dbReference type="HOGENOM" id="CLU_674665_0_0_1"/>
<dbReference type="InParanoid" id="F8QBK2"/>
<accession>F8QBK2</accession>
<dbReference type="EMBL" id="GL945488">
    <property type="protein sequence ID" value="EGN94588.1"/>
    <property type="molecule type" value="Genomic_DNA"/>
</dbReference>
<protein>
    <recommendedName>
        <fullName evidence="1">Retrotransposon gag domain-containing protein</fullName>
    </recommendedName>
</protein>
<reference evidence="3" key="1">
    <citation type="journal article" date="2011" name="Science">
        <title>The plant cell wall-decomposing machinery underlies the functional diversity of forest fungi.</title>
        <authorList>
            <person name="Eastwood D.C."/>
            <person name="Floudas D."/>
            <person name="Binder M."/>
            <person name="Majcherczyk A."/>
            <person name="Schneider P."/>
            <person name="Aerts A."/>
            <person name="Asiegbu F.O."/>
            <person name="Baker S.E."/>
            <person name="Barry K."/>
            <person name="Bendiksby M."/>
            <person name="Blumentritt M."/>
            <person name="Coutinho P.M."/>
            <person name="Cullen D."/>
            <person name="de Vries R.P."/>
            <person name="Gathman A."/>
            <person name="Goodell B."/>
            <person name="Henrissat B."/>
            <person name="Ihrmark K."/>
            <person name="Kauserud H."/>
            <person name="Kohler A."/>
            <person name="LaButti K."/>
            <person name="Lapidus A."/>
            <person name="Lavin J.L."/>
            <person name="Lee Y.-H."/>
            <person name="Lindquist E."/>
            <person name="Lilly W."/>
            <person name="Lucas S."/>
            <person name="Morin E."/>
            <person name="Murat C."/>
            <person name="Oguiza J.A."/>
            <person name="Park J."/>
            <person name="Pisabarro A.G."/>
            <person name="Riley R."/>
            <person name="Rosling A."/>
            <person name="Salamov A."/>
            <person name="Schmidt O."/>
            <person name="Schmutz J."/>
            <person name="Skrede I."/>
            <person name="Stenlid J."/>
            <person name="Wiebenga A."/>
            <person name="Xie X."/>
            <person name="Kuees U."/>
            <person name="Hibbett D.S."/>
            <person name="Hoffmeister D."/>
            <person name="Hoegberg N."/>
            <person name="Martin F."/>
            <person name="Grigoriev I.V."/>
            <person name="Watkinson S.C."/>
        </authorList>
    </citation>
    <scope>NUCLEOTIDE SEQUENCE [LARGE SCALE GENOMIC DNA]</scope>
    <source>
        <strain evidence="3">strain S7.3</strain>
    </source>
</reference>
<dbReference type="AlphaFoldDB" id="F8QBK2"/>
<evidence type="ECO:0000259" key="1">
    <source>
        <dbReference type="Pfam" id="PF03732"/>
    </source>
</evidence>
<dbReference type="InterPro" id="IPR005162">
    <property type="entry name" value="Retrotrans_gag_dom"/>
</dbReference>
<organism evidence="3">
    <name type="scientific">Serpula lacrymans var. lacrymans (strain S7.3)</name>
    <name type="common">Dry rot fungus</name>
    <dbReference type="NCBI Taxonomy" id="936435"/>
    <lineage>
        <taxon>Eukaryota</taxon>
        <taxon>Fungi</taxon>
        <taxon>Dikarya</taxon>
        <taxon>Basidiomycota</taxon>
        <taxon>Agaricomycotina</taxon>
        <taxon>Agaricomycetes</taxon>
        <taxon>Agaricomycetidae</taxon>
        <taxon>Boletales</taxon>
        <taxon>Coniophorineae</taxon>
        <taxon>Serpulaceae</taxon>
        <taxon>Serpula</taxon>
    </lineage>
</organism>
<evidence type="ECO:0000313" key="2">
    <source>
        <dbReference type="EMBL" id="EGN94588.1"/>
    </source>
</evidence>